<evidence type="ECO:0000313" key="3">
    <source>
        <dbReference type="Proteomes" id="UP000007382"/>
    </source>
</evidence>
<evidence type="ECO:0000313" key="2">
    <source>
        <dbReference type="EMBL" id="BAM06242.1"/>
    </source>
</evidence>
<proteinExistence type="predicted"/>
<organism evidence="2 3">
    <name type="scientific">Leptospirillum ferrooxidans (strain C2-3)</name>
    <dbReference type="NCBI Taxonomy" id="1162668"/>
    <lineage>
        <taxon>Bacteria</taxon>
        <taxon>Pseudomonadati</taxon>
        <taxon>Nitrospirota</taxon>
        <taxon>Nitrospiria</taxon>
        <taxon>Nitrospirales</taxon>
        <taxon>Nitrospiraceae</taxon>
        <taxon>Leptospirillum</taxon>
    </lineage>
</organism>
<accession>I0ILU3</accession>
<dbReference type="KEGG" id="lfc:LFE_0525"/>
<keyword evidence="3" id="KW-1185">Reference proteome</keyword>
<dbReference type="Proteomes" id="UP000007382">
    <property type="component" value="Chromosome"/>
</dbReference>
<evidence type="ECO:0000256" key="1">
    <source>
        <dbReference type="SAM" id="Coils"/>
    </source>
</evidence>
<reference evidence="2 3" key="1">
    <citation type="journal article" date="2012" name="J. Bacteriol.">
        <title>Complete Genome Sequence of Leptospirillum ferrooxidans Strain C2-3, Isolated from a Fresh Volcanic Ash Deposit on the Island of Miyake, Japan.</title>
        <authorList>
            <person name="Fujimura R."/>
            <person name="Sato Y."/>
            <person name="Nishizawa T."/>
            <person name="Oshima K."/>
            <person name="Kim S.-W."/>
            <person name="Hattori M."/>
            <person name="Kamijo T."/>
            <person name="Ohta H."/>
        </authorList>
    </citation>
    <scope>NUCLEOTIDE SEQUENCE [LARGE SCALE GENOMIC DNA]</scope>
    <source>
        <strain evidence="2 3">C2-3</strain>
    </source>
</reference>
<dbReference type="EMBL" id="AP012342">
    <property type="protein sequence ID" value="BAM06242.1"/>
    <property type="molecule type" value="Genomic_DNA"/>
</dbReference>
<sequence length="181" mass="20185">MRAEQEGISFESVFQAKTIISRELKKSENHSSDVIRKAEVKGYRVASFDSQKIREFFLKDLLDGSGMVVNRRYLNMSMEMTKAAEILDSSTKLVEDKLARYMKTADQAVEKIQNMAKQLADHENHLSEAMQRLSKILGDPAMSAALENAKQLSAALSLLEQMEPGGALQRVVKALSSSSKD</sequence>
<name>I0ILU3_LEPFC</name>
<reference evidence="3" key="2">
    <citation type="submission" date="2012-03" db="EMBL/GenBank/DDBJ databases">
        <title>The complete genome sequence of the pioneer microbe on fresh volcanic deposit, Leptospirillum ferrooxidans strain C2-3.</title>
        <authorList>
            <person name="Fujimura R."/>
            <person name="Sato Y."/>
            <person name="Nishizawa T."/>
            <person name="Nanba K."/>
            <person name="Oshima K."/>
            <person name="Hattori M."/>
            <person name="Kamijo T."/>
            <person name="Ohta H."/>
        </authorList>
    </citation>
    <scope>NUCLEOTIDE SEQUENCE [LARGE SCALE GENOMIC DNA]</scope>
    <source>
        <strain evidence="3">C2-3</strain>
    </source>
</reference>
<dbReference type="PATRIC" id="fig|1162668.3.peg.619"/>
<keyword evidence="1" id="KW-0175">Coiled coil</keyword>
<feature type="coiled-coil region" evidence="1">
    <location>
        <begin position="98"/>
        <end position="162"/>
    </location>
</feature>
<dbReference type="RefSeq" id="WP_014448735.1">
    <property type="nucleotide sequence ID" value="NC_017094.1"/>
</dbReference>
<dbReference type="AlphaFoldDB" id="I0ILU3"/>
<protein>
    <submittedName>
        <fullName evidence="2">Uncharacterized protein</fullName>
    </submittedName>
</protein>
<dbReference type="STRING" id="1162668.LFE_0525"/>
<gene>
    <name evidence="2" type="ordered locus">LFE_0525</name>
</gene>
<dbReference type="HOGENOM" id="CLU_1487288_0_0_0"/>